<comment type="caution">
    <text evidence="1">The sequence shown here is derived from an EMBL/GenBank/DDBJ whole genome shotgun (WGS) entry which is preliminary data.</text>
</comment>
<sequence>MLSGYYCSILGRYIDLARNETRRDAYKIASRPMEVRYPWGNGDSFMAILSAGLCQALDDMAVVMSKICQGQRMLDTFTLRVIFLVTRMVSDGSAHSQEKPWARAANFPLSLG</sequence>
<gene>
    <name evidence="1" type="ORF">VFPPC_15331</name>
</gene>
<accession>A0A179G8V4</accession>
<name>A0A179G8V4_METCM</name>
<organism evidence="1 2">
    <name type="scientific">Pochonia chlamydosporia 170</name>
    <dbReference type="NCBI Taxonomy" id="1380566"/>
    <lineage>
        <taxon>Eukaryota</taxon>
        <taxon>Fungi</taxon>
        <taxon>Dikarya</taxon>
        <taxon>Ascomycota</taxon>
        <taxon>Pezizomycotina</taxon>
        <taxon>Sordariomycetes</taxon>
        <taxon>Hypocreomycetidae</taxon>
        <taxon>Hypocreales</taxon>
        <taxon>Clavicipitaceae</taxon>
        <taxon>Pochonia</taxon>
    </lineage>
</organism>
<dbReference type="RefSeq" id="XP_018149682.1">
    <property type="nucleotide sequence ID" value="XM_018293084.1"/>
</dbReference>
<dbReference type="GeneID" id="28857078"/>
<dbReference type="Proteomes" id="UP000078397">
    <property type="component" value="Unassembled WGS sequence"/>
</dbReference>
<proteinExistence type="predicted"/>
<protein>
    <submittedName>
        <fullName evidence="1">Uncharacterized protein</fullName>
    </submittedName>
</protein>
<dbReference type="EMBL" id="LSBJ02000001">
    <property type="protein sequence ID" value="OAQ73599.1"/>
    <property type="molecule type" value="Genomic_DNA"/>
</dbReference>
<evidence type="ECO:0000313" key="1">
    <source>
        <dbReference type="EMBL" id="OAQ73599.1"/>
    </source>
</evidence>
<dbReference type="AlphaFoldDB" id="A0A179G8V4"/>
<reference evidence="1 2" key="1">
    <citation type="journal article" date="2016" name="PLoS Pathog.">
        <title>Biosynthesis of antibiotic leucinostatins in bio-control fungus Purpureocillium lilacinum and their inhibition on phytophthora revealed by genome mining.</title>
        <authorList>
            <person name="Wang G."/>
            <person name="Liu Z."/>
            <person name="Lin R."/>
            <person name="Li E."/>
            <person name="Mao Z."/>
            <person name="Ling J."/>
            <person name="Yang Y."/>
            <person name="Yin W.B."/>
            <person name="Xie B."/>
        </authorList>
    </citation>
    <scope>NUCLEOTIDE SEQUENCE [LARGE SCALE GENOMIC DNA]</scope>
    <source>
        <strain evidence="1">170</strain>
    </source>
</reference>
<evidence type="ECO:0000313" key="2">
    <source>
        <dbReference type="Proteomes" id="UP000078397"/>
    </source>
</evidence>
<keyword evidence="2" id="KW-1185">Reference proteome</keyword>
<dbReference type="KEGG" id="pchm:VFPPC_15331"/>